<dbReference type="InterPro" id="IPR055170">
    <property type="entry name" value="GFO_IDH_MocA-like_dom"/>
</dbReference>
<evidence type="ECO:0000256" key="1">
    <source>
        <dbReference type="ARBA" id="ARBA00023002"/>
    </source>
</evidence>
<dbReference type="RefSeq" id="WP_344127118.1">
    <property type="nucleotide sequence ID" value="NZ_BAAALT010000029.1"/>
</dbReference>
<keyword evidence="5" id="KW-1185">Reference proteome</keyword>
<evidence type="ECO:0000313" key="5">
    <source>
        <dbReference type="Proteomes" id="UP001500218"/>
    </source>
</evidence>
<feature type="domain" description="Gfo/Idh/MocA-like oxidoreductase N-terminal" evidence="2">
    <location>
        <begin position="3"/>
        <end position="124"/>
    </location>
</feature>
<evidence type="ECO:0000259" key="3">
    <source>
        <dbReference type="Pfam" id="PF22725"/>
    </source>
</evidence>
<organism evidence="4 5">
    <name type="scientific">Luedemannella flava</name>
    <dbReference type="NCBI Taxonomy" id="349316"/>
    <lineage>
        <taxon>Bacteria</taxon>
        <taxon>Bacillati</taxon>
        <taxon>Actinomycetota</taxon>
        <taxon>Actinomycetes</taxon>
        <taxon>Micromonosporales</taxon>
        <taxon>Micromonosporaceae</taxon>
        <taxon>Luedemannella</taxon>
    </lineage>
</organism>
<dbReference type="InterPro" id="IPR000683">
    <property type="entry name" value="Gfo/Idh/MocA-like_OxRdtase_N"/>
</dbReference>
<reference evidence="5" key="1">
    <citation type="journal article" date="2019" name="Int. J. Syst. Evol. Microbiol.">
        <title>The Global Catalogue of Microorganisms (GCM) 10K type strain sequencing project: providing services to taxonomists for standard genome sequencing and annotation.</title>
        <authorList>
            <consortium name="The Broad Institute Genomics Platform"/>
            <consortium name="The Broad Institute Genome Sequencing Center for Infectious Disease"/>
            <person name="Wu L."/>
            <person name="Ma J."/>
        </authorList>
    </citation>
    <scope>NUCLEOTIDE SEQUENCE [LARGE SCALE GENOMIC DNA]</scope>
    <source>
        <strain evidence="5">JCM 13250</strain>
    </source>
</reference>
<evidence type="ECO:0000259" key="2">
    <source>
        <dbReference type="Pfam" id="PF01408"/>
    </source>
</evidence>
<dbReference type="SUPFAM" id="SSF51735">
    <property type="entry name" value="NAD(P)-binding Rossmann-fold domains"/>
    <property type="match status" value="1"/>
</dbReference>
<proteinExistence type="predicted"/>
<dbReference type="Proteomes" id="UP001500218">
    <property type="component" value="Unassembled WGS sequence"/>
</dbReference>
<evidence type="ECO:0000313" key="4">
    <source>
        <dbReference type="EMBL" id="GAA1791703.1"/>
    </source>
</evidence>
<feature type="domain" description="GFO/IDH/MocA-like oxidoreductase" evidence="3">
    <location>
        <begin position="133"/>
        <end position="259"/>
    </location>
</feature>
<name>A0ABP4XXC3_9ACTN</name>
<dbReference type="InterPro" id="IPR050463">
    <property type="entry name" value="Gfo/Idh/MocA_oxidrdct_glycsds"/>
</dbReference>
<dbReference type="SUPFAM" id="SSF55347">
    <property type="entry name" value="Glyceraldehyde-3-phosphate dehydrogenase-like, C-terminal domain"/>
    <property type="match status" value="1"/>
</dbReference>
<dbReference type="Pfam" id="PF01408">
    <property type="entry name" value="GFO_IDH_MocA"/>
    <property type="match status" value="1"/>
</dbReference>
<dbReference type="Gene3D" id="3.30.360.10">
    <property type="entry name" value="Dihydrodipicolinate Reductase, domain 2"/>
    <property type="match status" value="1"/>
</dbReference>
<accession>A0ABP4XXC3</accession>
<dbReference type="Gene3D" id="3.40.50.720">
    <property type="entry name" value="NAD(P)-binding Rossmann-like Domain"/>
    <property type="match status" value="1"/>
</dbReference>
<dbReference type="Pfam" id="PF22725">
    <property type="entry name" value="GFO_IDH_MocA_C3"/>
    <property type="match status" value="1"/>
</dbReference>
<comment type="caution">
    <text evidence="4">The sequence shown here is derived from an EMBL/GenBank/DDBJ whole genome shotgun (WGS) entry which is preliminary data.</text>
</comment>
<protein>
    <submittedName>
        <fullName evidence="4">Gfo/Idh/MocA family oxidoreductase</fullName>
    </submittedName>
</protein>
<keyword evidence="1" id="KW-0560">Oxidoreductase</keyword>
<dbReference type="PANTHER" id="PTHR43818:SF11">
    <property type="entry name" value="BCDNA.GH03377"/>
    <property type="match status" value="1"/>
</dbReference>
<dbReference type="EMBL" id="BAAALT010000029">
    <property type="protein sequence ID" value="GAA1791703.1"/>
    <property type="molecule type" value="Genomic_DNA"/>
</dbReference>
<gene>
    <name evidence="4" type="ORF">GCM10009682_12100</name>
</gene>
<dbReference type="InterPro" id="IPR036291">
    <property type="entry name" value="NAD(P)-bd_dom_sf"/>
</dbReference>
<sequence length="379" mass="39452">MSRVALIGANGHGLWHRRRIAPLHEAGRLDLVALVDVKEVAPAEGAPIPDGTAILTDHRELLSAYSPDVVVICTPPHTHLPIASDCLRAGADVLLEKPPVVDVADHHALADVVAETGRACQVGFQALGSVALARLRAAVAAGGLGMLTSVSVVGSWQRSDAYYARSPWAGRRSMGGNPVLDGALANPFAHAVMQALAIAGSSPASVELDAYRTRPIEVDDTATLRVTLSSGVRILVAVTLCGEEFIPGMVTVTGTDGTAKLEYPTDRLAMPADADLRDVPGRVGLLENLLDHRADPTGVPLLAPLADTLPFTAVLEAIRAAGTPPLVDPAFVTVTGEAPEIHHTIPGINDALLRAGRDVSLLSELDVPWATGKAATTSV</sequence>
<dbReference type="PANTHER" id="PTHR43818">
    <property type="entry name" value="BCDNA.GH03377"/>
    <property type="match status" value="1"/>
</dbReference>